<dbReference type="InterPro" id="IPR016163">
    <property type="entry name" value="Ald_DH_C"/>
</dbReference>
<keyword evidence="1" id="KW-0560">Oxidoreductase</keyword>
<feature type="domain" description="Aldehyde dehydrogenase" evidence="2">
    <location>
        <begin position="3"/>
        <end position="73"/>
    </location>
</feature>
<accession>A0A6B9FU44</accession>
<dbReference type="OrthoDB" id="8694498at2"/>
<evidence type="ECO:0000313" key="4">
    <source>
        <dbReference type="Proteomes" id="UP000012488"/>
    </source>
</evidence>
<dbReference type="KEGG" id="mmes:MMSR116_00660"/>
<name>A0A6B9FU44_9HYPH</name>
<protein>
    <submittedName>
        <fullName evidence="3">Aldehyde dehydrogenase family protein</fullName>
    </submittedName>
</protein>
<sequence length="87" mass="9474">MQNSTCCDDTAVFKTTDLGRALSLPRSLRAGTVWVNAYRVVSYLAPSGGFNNSDIGRENGLAAIHEYLETKSVFINPKLCIADSFTL</sequence>
<dbReference type="EMBL" id="CP043538">
    <property type="protein sequence ID" value="QGY05957.1"/>
    <property type="molecule type" value="Genomic_DNA"/>
</dbReference>
<dbReference type="RefSeq" id="WP_083920286.1">
    <property type="nucleotide sequence ID" value="NZ_CP043538.1"/>
</dbReference>
<dbReference type="PANTHER" id="PTHR11699">
    <property type="entry name" value="ALDEHYDE DEHYDROGENASE-RELATED"/>
    <property type="match status" value="1"/>
</dbReference>
<dbReference type="Pfam" id="PF00171">
    <property type="entry name" value="Aldedh"/>
    <property type="match status" value="1"/>
</dbReference>
<organism evidence="3 4">
    <name type="scientific">Methylobacterium mesophilicum SR1.6/6</name>
    <dbReference type="NCBI Taxonomy" id="908290"/>
    <lineage>
        <taxon>Bacteria</taxon>
        <taxon>Pseudomonadati</taxon>
        <taxon>Pseudomonadota</taxon>
        <taxon>Alphaproteobacteria</taxon>
        <taxon>Hyphomicrobiales</taxon>
        <taxon>Methylobacteriaceae</taxon>
        <taxon>Methylobacterium</taxon>
    </lineage>
</organism>
<evidence type="ECO:0000259" key="2">
    <source>
        <dbReference type="Pfam" id="PF00171"/>
    </source>
</evidence>
<gene>
    <name evidence="3" type="ORF">MMSR116_00660</name>
</gene>
<dbReference type="Proteomes" id="UP000012488">
    <property type="component" value="Chromosome"/>
</dbReference>
<evidence type="ECO:0000256" key="1">
    <source>
        <dbReference type="ARBA" id="ARBA00023002"/>
    </source>
</evidence>
<proteinExistence type="predicted"/>
<evidence type="ECO:0000313" key="3">
    <source>
        <dbReference type="EMBL" id="QGY05957.1"/>
    </source>
</evidence>
<dbReference type="AlphaFoldDB" id="A0A6B9FU44"/>
<dbReference type="InterPro" id="IPR015590">
    <property type="entry name" value="Aldehyde_DH_dom"/>
</dbReference>
<dbReference type="SUPFAM" id="SSF53720">
    <property type="entry name" value="ALDH-like"/>
    <property type="match status" value="1"/>
</dbReference>
<reference evidence="3 4" key="1">
    <citation type="journal article" date="2012" name="Genet. Mol. Biol.">
        <title>Analysis of 16S rRNA and mxaF genes revealing insights into Methylobacterium niche-specific plant association.</title>
        <authorList>
            <person name="Dourado M.N."/>
            <person name="Andreote F.D."/>
            <person name="Dini-Andreote F."/>
            <person name="Conti R."/>
            <person name="Araujo J.M."/>
            <person name="Araujo W.L."/>
        </authorList>
    </citation>
    <scope>NUCLEOTIDE SEQUENCE [LARGE SCALE GENOMIC DNA]</scope>
    <source>
        <strain evidence="3 4">SR1.6/6</strain>
    </source>
</reference>
<dbReference type="Gene3D" id="3.40.605.10">
    <property type="entry name" value="Aldehyde Dehydrogenase, Chain A, domain 1"/>
    <property type="match status" value="1"/>
</dbReference>
<reference evidence="3 4" key="2">
    <citation type="journal article" date="2013" name="Genome Announc.">
        <title>Draft Genome Sequence of Methylobacterium mesophilicum Strain SR1.6/6, Isolated from Citrus sinensis.</title>
        <authorList>
            <person name="Marinho Almeida D."/>
            <person name="Dini-Andreote F."/>
            <person name="Camargo Neves A.A."/>
            <person name="Juca Ramos R.T."/>
            <person name="Andreote F.D."/>
            <person name="Carneiro A.R."/>
            <person name="Oliveira de Souza Lima A."/>
            <person name="Caracciolo Gomes de Sa P.H."/>
            <person name="Ribeiro Barbosa M.S."/>
            <person name="Araujo W.L."/>
            <person name="Silva A."/>
        </authorList>
    </citation>
    <scope>NUCLEOTIDE SEQUENCE [LARGE SCALE GENOMIC DNA]</scope>
    <source>
        <strain evidence="3 4">SR1.6/6</strain>
    </source>
</reference>
<dbReference type="InterPro" id="IPR016162">
    <property type="entry name" value="Ald_DH_N"/>
</dbReference>
<dbReference type="GO" id="GO:0016620">
    <property type="term" value="F:oxidoreductase activity, acting on the aldehyde or oxo group of donors, NAD or NADP as acceptor"/>
    <property type="evidence" value="ECO:0007669"/>
    <property type="project" value="InterPro"/>
</dbReference>
<dbReference type="InterPro" id="IPR016161">
    <property type="entry name" value="Ald_DH/histidinol_DH"/>
</dbReference>
<dbReference type="Gene3D" id="3.40.309.10">
    <property type="entry name" value="Aldehyde Dehydrogenase, Chain A, domain 2"/>
    <property type="match status" value="1"/>
</dbReference>